<proteinExistence type="predicted"/>
<dbReference type="EMBL" id="VSSQ01091313">
    <property type="protein sequence ID" value="MPN36909.1"/>
    <property type="molecule type" value="Genomic_DNA"/>
</dbReference>
<dbReference type="AlphaFoldDB" id="A0A645HFG8"/>
<sequence length="73" mass="8558">MVVKINLWETNAGKCFFLGKQVLVSFVHKRRLLMKKEIQQKYIFGTINGHLMVRGLESLAQRLRGLMEDLRIL</sequence>
<reference evidence="1" key="1">
    <citation type="submission" date="2019-08" db="EMBL/GenBank/DDBJ databases">
        <authorList>
            <person name="Kucharzyk K."/>
            <person name="Murdoch R.W."/>
            <person name="Higgins S."/>
            <person name="Loffler F."/>
        </authorList>
    </citation>
    <scope>NUCLEOTIDE SEQUENCE</scope>
</reference>
<organism evidence="1">
    <name type="scientific">bioreactor metagenome</name>
    <dbReference type="NCBI Taxonomy" id="1076179"/>
    <lineage>
        <taxon>unclassified sequences</taxon>
        <taxon>metagenomes</taxon>
        <taxon>ecological metagenomes</taxon>
    </lineage>
</organism>
<evidence type="ECO:0000313" key="1">
    <source>
        <dbReference type="EMBL" id="MPN36909.1"/>
    </source>
</evidence>
<protein>
    <submittedName>
        <fullName evidence="1">Uncharacterized protein</fullName>
    </submittedName>
</protein>
<comment type="caution">
    <text evidence="1">The sequence shown here is derived from an EMBL/GenBank/DDBJ whole genome shotgun (WGS) entry which is preliminary data.</text>
</comment>
<gene>
    <name evidence="1" type="ORF">SDC9_184421</name>
</gene>
<name>A0A645HFG8_9ZZZZ</name>
<accession>A0A645HFG8</accession>